<evidence type="ECO:0000256" key="1">
    <source>
        <dbReference type="ARBA" id="ARBA00005775"/>
    </source>
</evidence>
<feature type="region of interest" description="Disordered" evidence="6">
    <location>
        <begin position="514"/>
        <end position="614"/>
    </location>
</feature>
<dbReference type="STRING" id="81985.R0HRK9"/>
<proteinExistence type="inferred from homology"/>
<dbReference type="Proteomes" id="UP000029121">
    <property type="component" value="Unassembled WGS sequence"/>
</dbReference>
<organism evidence="8 9">
    <name type="scientific">Capsella rubella</name>
    <dbReference type="NCBI Taxonomy" id="81985"/>
    <lineage>
        <taxon>Eukaryota</taxon>
        <taxon>Viridiplantae</taxon>
        <taxon>Streptophyta</taxon>
        <taxon>Embryophyta</taxon>
        <taxon>Tracheophyta</taxon>
        <taxon>Spermatophyta</taxon>
        <taxon>Magnoliopsida</taxon>
        <taxon>eudicotyledons</taxon>
        <taxon>Gunneridae</taxon>
        <taxon>Pentapetalae</taxon>
        <taxon>rosids</taxon>
        <taxon>malvids</taxon>
        <taxon>Brassicales</taxon>
        <taxon>Brassicaceae</taxon>
        <taxon>Camelineae</taxon>
        <taxon>Capsella</taxon>
    </lineage>
</organism>
<dbReference type="GO" id="GO:0006417">
    <property type="term" value="P:regulation of translation"/>
    <property type="evidence" value="ECO:0007669"/>
    <property type="project" value="UniProtKB-KW"/>
</dbReference>
<feature type="non-terminal residue" evidence="8">
    <location>
        <position position="1"/>
    </location>
</feature>
<evidence type="ECO:0000313" key="8">
    <source>
        <dbReference type="EMBL" id="EOA26618.1"/>
    </source>
</evidence>
<comment type="function">
    <text evidence="5">Plays a role in the accumulation of some potyvirus during viral infection.</text>
</comment>
<dbReference type="GO" id="GO:0003729">
    <property type="term" value="F:mRNA binding"/>
    <property type="evidence" value="ECO:0007669"/>
    <property type="project" value="TreeGrafter"/>
</dbReference>
<evidence type="ECO:0000256" key="2">
    <source>
        <dbReference type="ARBA" id="ARBA00022540"/>
    </source>
</evidence>
<dbReference type="Gene3D" id="1.25.40.180">
    <property type="match status" value="2"/>
</dbReference>
<evidence type="ECO:0000256" key="6">
    <source>
        <dbReference type="SAM" id="MobiDB-lite"/>
    </source>
</evidence>
<dbReference type="PROSITE" id="PS51366">
    <property type="entry name" value="MI"/>
    <property type="match status" value="1"/>
</dbReference>
<feature type="compositionally biased region" description="Basic and acidic residues" evidence="6">
    <location>
        <begin position="146"/>
        <end position="156"/>
    </location>
</feature>
<gene>
    <name evidence="8" type="ORF">CARUB_v10022680mg</name>
</gene>
<dbReference type="InterPro" id="IPR016024">
    <property type="entry name" value="ARM-type_fold"/>
</dbReference>
<feature type="compositionally biased region" description="Polar residues" evidence="6">
    <location>
        <begin position="571"/>
        <end position="580"/>
    </location>
</feature>
<keyword evidence="2" id="KW-0396">Initiation factor</keyword>
<reference evidence="9" key="1">
    <citation type="journal article" date="2013" name="Nat. Genet.">
        <title>The Capsella rubella genome and the genomic consequences of rapid mating system evolution.</title>
        <authorList>
            <person name="Slotte T."/>
            <person name="Hazzouri K.M."/>
            <person name="Agren J.A."/>
            <person name="Koenig D."/>
            <person name="Maumus F."/>
            <person name="Guo Y.L."/>
            <person name="Steige K."/>
            <person name="Platts A.E."/>
            <person name="Escobar J.S."/>
            <person name="Newman L.K."/>
            <person name="Wang W."/>
            <person name="Mandakova T."/>
            <person name="Vello E."/>
            <person name="Smith L.M."/>
            <person name="Henz S.R."/>
            <person name="Steffen J."/>
            <person name="Takuno S."/>
            <person name="Brandvain Y."/>
            <person name="Coop G."/>
            <person name="Andolfatto P."/>
            <person name="Hu T.T."/>
            <person name="Blanchette M."/>
            <person name="Clark R.M."/>
            <person name="Quesneville H."/>
            <person name="Nordborg M."/>
            <person name="Gaut B.S."/>
            <person name="Lysak M.A."/>
            <person name="Jenkins J."/>
            <person name="Grimwood J."/>
            <person name="Chapman J."/>
            <person name="Prochnik S."/>
            <person name="Shu S."/>
            <person name="Rokhsar D."/>
            <person name="Schmutz J."/>
            <person name="Weigel D."/>
            <person name="Wright S.I."/>
        </authorList>
    </citation>
    <scope>NUCLEOTIDE SEQUENCE [LARGE SCALE GENOMIC DNA]</scope>
    <source>
        <strain evidence="9">cv. Monte Gargano</strain>
    </source>
</reference>
<dbReference type="SMART" id="SM00543">
    <property type="entry name" value="MIF4G"/>
    <property type="match status" value="1"/>
</dbReference>
<dbReference type="KEGG" id="crb:17888345"/>
<dbReference type="SUPFAM" id="SSF48371">
    <property type="entry name" value="ARM repeat"/>
    <property type="match status" value="2"/>
</dbReference>
<dbReference type="InterPro" id="IPR003891">
    <property type="entry name" value="Initiation_fac_eIF4g_MI"/>
</dbReference>
<evidence type="ECO:0000256" key="4">
    <source>
        <dbReference type="ARBA" id="ARBA00022917"/>
    </source>
</evidence>
<dbReference type="OrthoDB" id="514777at2759"/>
<protein>
    <recommendedName>
        <fullName evidence="7">MI domain-containing protein</fullName>
    </recommendedName>
</protein>
<accession>R0HRK9</accession>
<dbReference type="AlphaFoldDB" id="R0HRK9"/>
<dbReference type="PANTHER" id="PTHR23253:SF75">
    <property type="entry name" value="EUKARYOTIC TRANSLATION INITIATION FACTOR ISOFORM 4G-2"/>
    <property type="match status" value="1"/>
</dbReference>
<evidence type="ECO:0000256" key="3">
    <source>
        <dbReference type="ARBA" id="ARBA00022845"/>
    </source>
</evidence>
<keyword evidence="3" id="KW-0810">Translation regulation</keyword>
<evidence type="ECO:0000259" key="7">
    <source>
        <dbReference type="PROSITE" id="PS51366"/>
    </source>
</evidence>
<keyword evidence="9" id="KW-1185">Reference proteome</keyword>
<dbReference type="Pfam" id="PF02854">
    <property type="entry name" value="MIF4G"/>
    <property type="match status" value="1"/>
</dbReference>
<dbReference type="InterPro" id="IPR003890">
    <property type="entry name" value="MIF4G-like_typ-3"/>
</dbReference>
<dbReference type="EMBL" id="KB870808">
    <property type="protein sequence ID" value="EOA26618.1"/>
    <property type="molecule type" value="Genomic_DNA"/>
</dbReference>
<dbReference type="SMART" id="SM00544">
    <property type="entry name" value="MA3"/>
    <property type="match status" value="1"/>
</dbReference>
<evidence type="ECO:0000256" key="5">
    <source>
        <dbReference type="ARBA" id="ARBA00057610"/>
    </source>
</evidence>
<dbReference type="PANTHER" id="PTHR23253">
    <property type="entry name" value="EUKARYOTIC TRANSLATION INITIATION FACTOR 4 GAMMA"/>
    <property type="match status" value="1"/>
</dbReference>
<evidence type="ECO:0000313" key="9">
    <source>
        <dbReference type="Proteomes" id="UP000029121"/>
    </source>
</evidence>
<feature type="domain" description="MI" evidence="7">
    <location>
        <begin position="617"/>
        <end position="739"/>
    </location>
</feature>
<dbReference type="Pfam" id="PF02847">
    <property type="entry name" value="MA3"/>
    <property type="match status" value="1"/>
</dbReference>
<dbReference type="GO" id="GO:0016281">
    <property type="term" value="C:eukaryotic translation initiation factor 4F complex"/>
    <property type="evidence" value="ECO:0007669"/>
    <property type="project" value="TreeGrafter"/>
</dbReference>
<dbReference type="eggNOG" id="KOG0401">
    <property type="taxonomic scope" value="Eukaryota"/>
</dbReference>
<comment type="similarity">
    <text evidence="1">Belongs to the eukaryotic initiation factor 4G family.</text>
</comment>
<name>R0HRK9_9BRAS</name>
<sequence>SLSLSICTKKFYFFILFLFNPPHRENKKIRVMQPQGEPSGLSLRPGGGGGGGGKRLFVPRFSSSSSFDLTNGGTGETLIPVKRENSGERLRFTRDQLLQVKQESAQVSDEILRRCKEISAELFGEEHSWGNRVAESKPANQPQNRYTERDNRDWHSRAPVPASGGKEWIRDDAKNTSQGSGPAPVLLKAEVAWSAKRGALSDKDRVLKNVKGILNKLTPEKYEVLKGQLIDSGITSADILKGVIQLIFENAILQPTFCEMYALLCYDINGKLPSFPAEEPGGKELNFKRVLLNNCQEAFEGSGKLKEEIRQMTNPDQEMERMDKEKMVKLRTLGNIRLIGELLKQKMVPEKIVHHIVQELLGEDSKACPGEGDVEALCQFFITIGKQLDENPRSRGTNEMYFGRLKDLAKHPQLELRLRFMVQNVIDLRGNKWVPRREEVKAKKITEIHSEAERNLGLRPGAMANMRNNNNNRAAVSGAADSIGSGNILGRPGFGGMMPGMPGIMKMPMDDGGWEIQRTRSMPRGNRQTVQQPGARVQPPPAFNKSVSVNSRLLPQGSGDLLNGGGRSALLQGNGSTLAPQASKPIPTVEKQLPRSQPQPQPQPQAAPLANSLNAGELERKTKSLLEEYFNVRLLDEAMQCVEELKSPSYHPELVKEAISLGLEKNPPLVEPIAKLLKHLISKNVLTCEDLGAGCLLYGSMLDDIGIDLPKAPNSFGEILGELVSAKVSDVKLVREVLKKMEDDWFRKTVLDAVIKSVGETPSTSQAEELEACRSLL</sequence>
<dbReference type="FunFam" id="1.25.40.180:FF:000027">
    <property type="entry name" value="Eukaryotic translation initiation factor isoform 4G-2"/>
    <property type="match status" value="1"/>
</dbReference>
<feature type="region of interest" description="Disordered" evidence="6">
    <location>
        <begin position="132"/>
        <end position="181"/>
    </location>
</feature>
<keyword evidence="4" id="KW-0648">Protein biosynthesis</keyword>
<dbReference type="GO" id="GO:0003743">
    <property type="term" value="F:translation initiation factor activity"/>
    <property type="evidence" value="ECO:0007669"/>
    <property type="project" value="UniProtKB-KW"/>
</dbReference>